<keyword evidence="1" id="KW-0812">Transmembrane</keyword>
<feature type="transmembrane region" description="Helical" evidence="1">
    <location>
        <begin position="73"/>
        <end position="98"/>
    </location>
</feature>
<gene>
    <name evidence="2" type="ORF">F2Q70_00020608</name>
</gene>
<dbReference type="EMBL" id="QGKY02001925">
    <property type="protein sequence ID" value="KAF2546251.1"/>
    <property type="molecule type" value="Genomic_DNA"/>
</dbReference>
<comment type="caution">
    <text evidence="2">The sequence shown here is derived from an EMBL/GenBank/DDBJ whole genome shotgun (WGS) entry which is preliminary data.</text>
</comment>
<evidence type="ECO:0000313" key="2">
    <source>
        <dbReference type="EMBL" id="KAF2546251.1"/>
    </source>
</evidence>
<proteinExistence type="predicted"/>
<keyword evidence="1" id="KW-1133">Transmembrane helix</keyword>
<dbReference type="AlphaFoldDB" id="A0A8S9GJ23"/>
<accession>A0A8S9GJ23</accession>
<reference evidence="2" key="1">
    <citation type="submission" date="2019-12" db="EMBL/GenBank/DDBJ databases">
        <title>Genome sequencing and annotation of Brassica cretica.</title>
        <authorList>
            <person name="Studholme D.J."/>
            <person name="Sarris P.F."/>
        </authorList>
    </citation>
    <scope>NUCLEOTIDE SEQUENCE</scope>
    <source>
        <strain evidence="2">PFS-102/07</strain>
        <tissue evidence="2">Leaf</tissue>
    </source>
</reference>
<name>A0A8S9GJ23_BRACR</name>
<organism evidence="2">
    <name type="scientific">Brassica cretica</name>
    <name type="common">Mustard</name>
    <dbReference type="NCBI Taxonomy" id="69181"/>
    <lineage>
        <taxon>Eukaryota</taxon>
        <taxon>Viridiplantae</taxon>
        <taxon>Streptophyta</taxon>
        <taxon>Embryophyta</taxon>
        <taxon>Tracheophyta</taxon>
        <taxon>Spermatophyta</taxon>
        <taxon>Magnoliopsida</taxon>
        <taxon>eudicotyledons</taxon>
        <taxon>Gunneridae</taxon>
        <taxon>Pentapetalae</taxon>
        <taxon>rosids</taxon>
        <taxon>malvids</taxon>
        <taxon>Brassicales</taxon>
        <taxon>Brassicaceae</taxon>
        <taxon>Brassiceae</taxon>
        <taxon>Brassica</taxon>
    </lineage>
</organism>
<sequence>MDGGYQEDEEVDLVVGKNLDNLVLEDEKDLSVFPCTVFLCYPPVSIQPIPHEDLKKPGIQLPLEGRYMSRTQVYYHFISLSLLIFYLCFVLIHIRYLVHVSCARSGMIDVLFNMS</sequence>
<evidence type="ECO:0000256" key="1">
    <source>
        <dbReference type="SAM" id="Phobius"/>
    </source>
</evidence>
<protein>
    <submittedName>
        <fullName evidence="2">Uncharacterized protein</fullName>
    </submittedName>
</protein>
<keyword evidence="1" id="KW-0472">Membrane</keyword>